<dbReference type="Proteomes" id="UP000288859">
    <property type="component" value="Unassembled WGS sequence"/>
</dbReference>
<proteinExistence type="predicted"/>
<gene>
    <name evidence="1" type="ORF">B0A52_08048</name>
</gene>
<dbReference type="EMBL" id="NAJM01000033">
    <property type="protein sequence ID" value="RVX68981.1"/>
    <property type="molecule type" value="Genomic_DNA"/>
</dbReference>
<name>A0A438MZX2_EXOME</name>
<comment type="caution">
    <text evidence="1">The sequence shown here is derived from an EMBL/GenBank/DDBJ whole genome shotgun (WGS) entry which is preliminary data.</text>
</comment>
<organism evidence="1 2">
    <name type="scientific">Exophiala mesophila</name>
    <name type="common">Black yeast-like fungus</name>
    <dbReference type="NCBI Taxonomy" id="212818"/>
    <lineage>
        <taxon>Eukaryota</taxon>
        <taxon>Fungi</taxon>
        <taxon>Dikarya</taxon>
        <taxon>Ascomycota</taxon>
        <taxon>Pezizomycotina</taxon>
        <taxon>Eurotiomycetes</taxon>
        <taxon>Chaetothyriomycetidae</taxon>
        <taxon>Chaetothyriales</taxon>
        <taxon>Herpotrichiellaceae</taxon>
        <taxon>Exophiala</taxon>
    </lineage>
</organism>
<accession>A0A438MZX2</accession>
<evidence type="ECO:0000313" key="2">
    <source>
        <dbReference type="Proteomes" id="UP000288859"/>
    </source>
</evidence>
<sequence length="110" mass="12149">MTREESEKKKLKEKAEEMVRGRIDVLVDTEETTGANDFKYEKYPDACGVVVDKSSGNGWVQVTGGGLGLQQEETGDGATSFAKLDIQKGQTCMLYGKPTVLYIRPRPRST</sequence>
<reference evidence="1 2" key="1">
    <citation type="submission" date="2017-03" db="EMBL/GenBank/DDBJ databases">
        <title>Genomes of endolithic fungi from Antarctica.</title>
        <authorList>
            <person name="Coleine C."/>
            <person name="Masonjones S."/>
            <person name="Stajich J.E."/>
        </authorList>
    </citation>
    <scope>NUCLEOTIDE SEQUENCE [LARGE SCALE GENOMIC DNA]</scope>
    <source>
        <strain evidence="1 2">CCFEE 6314</strain>
    </source>
</reference>
<dbReference type="VEuPathDB" id="FungiDB:PV10_05269"/>
<dbReference type="OrthoDB" id="3468131at2759"/>
<protein>
    <submittedName>
        <fullName evidence="1">Uncharacterized protein</fullName>
    </submittedName>
</protein>
<dbReference type="AlphaFoldDB" id="A0A438MZX2"/>
<evidence type="ECO:0000313" key="1">
    <source>
        <dbReference type="EMBL" id="RVX68981.1"/>
    </source>
</evidence>